<keyword evidence="4" id="KW-1185">Reference proteome</keyword>
<dbReference type="Proteomes" id="UP000277871">
    <property type="component" value="Unassembled WGS sequence"/>
</dbReference>
<evidence type="ECO:0000256" key="2">
    <source>
        <dbReference type="SAM" id="Phobius"/>
    </source>
</evidence>
<evidence type="ECO:0000313" key="3">
    <source>
        <dbReference type="EMBL" id="RLY94948.1"/>
    </source>
</evidence>
<feature type="transmembrane region" description="Helical" evidence="2">
    <location>
        <begin position="124"/>
        <end position="150"/>
    </location>
</feature>
<keyword evidence="2" id="KW-1133">Transmembrane helix</keyword>
<keyword evidence="2" id="KW-0812">Transmembrane</keyword>
<feature type="transmembrane region" description="Helical" evidence="2">
    <location>
        <begin position="95"/>
        <end position="118"/>
    </location>
</feature>
<dbReference type="Pfam" id="PF11255">
    <property type="entry name" value="DUF3054"/>
    <property type="match status" value="1"/>
</dbReference>
<reference evidence="3 4" key="1">
    <citation type="submission" date="2018-10" db="EMBL/GenBank/DDBJ databases">
        <title>Kocuria tytonicola, new bacteria from the preen glands of American barn owls (Tyto furcata).</title>
        <authorList>
            <person name="Braun M.S."/>
            <person name="Wang E."/>
            <person name="Zimmermann S."/>
            <person name="Boutin S."/>
            <person name="Wagner H."/>
            <person name="Wink M."/>
        </authorList>
    </citation>
    <scope>NUCLEOTIDE SEQUENCE [LARGE SCALE GENOMIC DNA]</scope>
    <source>
        <strain evidence="3 4">473</strain>
    </source>
</reference>
<evidence type="ECO:0000313" key="4">
    <source>
        <dbReference type="Proteomes" id="UP000277871"/>
    </source>
</evidence>
<dbReference type="RefSeq" id="WP_121846432.1">
    <property type="nucleotide sequence ID" value="NZ_PHOA01000081.1"/>
</dbReference>
<protein>
    <submittedName>
        <fullName evidence="3">DUF3054 domain-containing protein</fullName>
    </submittedName>
</protein>
<name>A0A3L9L9B0_9MICC</name>
<evidence type="ECO:0000256" key="1">
    <source>
        <dbReference type="SAM" id="MobiDB-lite"/>
    </source>
</evidence>
<dbReference type="InterPro" id="IPR021414">
    <property type="entry name" value="DUF3054"/>
</dbReference>
<comment type="caution">
    <text evidence="3">The sequence shown here is derived from an EMBL/GenBank/DDBJ whole genome shotgun (WGS) entry which is preliminary data.</text>
</comment>
<dbReference type="OrthoDB" id="3698172at2"/>
<proteinExistence type="predicted"/>
<gene>
    <name evidence="3" type="ORF">EAE32_07500</name>
</gene>
<dbReference type="EMBL" id="RDEX01000001">
    <property type="protein sequence ID" value="RLY94948.1"/>
    <property type="molecule type" value="Genomic_DNA"/>
</dbReference>
<dbReference type="AlphaFoldDB" id="A0A3L9L9B0"/>
<feature type="transmembrane region" description="Helical" evidence="2">
    <location>
        <begin position="67"/>
        <end position="88"/>
    </location>
</feature>
<feature type="region of interest" description="Disordered" evidence="1">
    <location>
        <begin position="1"/>
        <end position="26"/>
    </location>
</feature>
<dbReference type="PANTHER" id="PTHR35283">
    <property type="entry name" value="T12C22.21 PROTEIN"/>
    <property type="match status" value="1"/>
</dbReference>
<sequence>MTSASEPSTHPEPTPVAPPASRAVDPVSPERRAARISASRWPIFLVVDLVLVVVFAAIGRASHGEDVAGMLLTAWPFMVGALVGSLACRGANRPAAVIPTGVSVWLCAVVGGMVLRTFTGQGTALAFVVVSIVVLGVLLVGYRLVLAAVLHSRGR</sequence>
<organism evidence="3 4">
    <name type="scientific">Kocuria tytonicola</name>
    <dbReference type="NCBI Taxonomy" id="2055946"/>
    <lineage>
        <taxon>Bacteria</taxon>
        <taxon>Bacillati</taxon>
        <taxon>Actinomycetota</taxon>
        <taxon>Actinomycetes</taxon>
        <taxon>Micrococcales</taxon>
        <taxon>Micrococcaceae</taxon>
        <taxon>Kocuria</taxon>
    </lineage>
</organism>
<feature type="transmembrane region" description="Helical" evidence="2">
    <location>
        <begin position="41"/>
        <end position="61"/>
    </location>
</feature>
<dbReference type="PANTHER" id="PTHR35283:SF3">
    <property type="entry name" value="T12C22.21 PROTEIN"/>
    <property type="match status" value="1"/>
</dbReference>
<keyword evidence="2" id="KW-0472">Membrane</keyword>
<accession>A0A3L9L9B0</accession>